<feature type="transmembrane region" description="Helical" evidence="5">
    <location>
        <begin position="119"/>
        <end position="140"/>
    </location>
</feature>
<comment type="caution">
    <text evidence="7">The sequence shown here is derived from an EMBL/GenBank/DDBJ whole genome shotgun (WGS) entry which is preliminary data.</text>
</comment>
<dbReference type="EMBL" id="VUOA01000006">
    <property type="protein sequence ID" value="KAA2242347.1"/>
    <property type="molecule type" value="Genomic_DNA"/>
</dbReference>
<name>A0A5B2VVN8_9HYPH</name>
<keyword evidence="8" id="KW-1185">Reference proteome</keyword>
<dbReference type="GO" id="GO:0022857">
    <property type="term" value="F:transmembrane transporter activity"/>
    <property type="evidence" value="ECO:0007669"/>
    <property type="project" value="InterPro"/>
</dbReference>
<evidence type="ECO:0000256" key="1">
    <source>
        <dbReference type="ARBA" id="ARBA00004141"/>
    </source>
</evidence>
<feature type="transmembrane region" description="Helical" evidence="5">
    <location>
        <begin position="176"/>
        <end position="196"/>
    </location>
</feature>
<feature type="transmembrane region" description="Helical" evidence="5">
    <location>
        <begin position="208"/>
        <end position="227"/>
    </location>
</feature>
<feature type="transmembrane region" description="Helical" evidence="5">
    <location>
        <begin position="366"/>
        <end position="393"/>
    </location>
</feature>
<dbReference type="Proteomes" id="UP000323142">
    <property type="component" value="Unassembled WGS sequence"/>
</dbReference>
<feature type="transmembrane region" description="Helical" evidence="5">
    <location>
        <begin position="273"/>
        <end position="295"/>
    </location>
</feature>
<feature type="transmembrane region" description="Helical" evidence="5">
    <location>
        <begin position="405"/>
        <end position="426"/>
    </location>
</feature>
<evidence type="ECO:0000256" key="3">
    <source>
        <dbReference type="ARBA" id="ARBA00022989"/>
    </source>
</evidence>
<evidence type="ECO:0000313" key="8">
    <source>
        <dbReference type="Proteomes" id="UP000323142"/>
    </source>
</evidence>
<organism evidence="7 8">
    <name type="scientific">Salinarimonas soli</name>
    <dbReference type="NCBI Taxonomy" id="1638099"/>
    <lineage>
        <taxon>Bacteria</taxon>
        <taxon>Pseudomonadati</taxon>
        <taxon>Pseudomonadota</taxon>
        <taxon>Alphaproteobacteria</taxon>
        <taxon>Hyphomicrobiales</taxon>
        <taxon>Salinarimonadaceae</taxon>
        <taxon>Salinarimonas</taxon>
    </lineage>
</organism>
<feature type="transmembrane region" description="Helical" evidence="5">
    <location>
        <begin position="233"/>
        <end position="252"/>
    </location>
</feature>
<evidence type="ECO:0000256" key="5">
    <source>
        <dbReference type="SAM" id="Phobius"/>
    </source>
</evidence>
<dbReference type="GO" id="GO:0016020">
    <property type="term" value="C:membrane"/>
    <property type="evidence" value="ECO:0007669"/>
    <property type="project" value="UniProtKB-SubCell"/>
</dbReference>
<dbReference type="PRINTS" id="PR01035">
    <property type="entry name" value="TCRTETA"/>
</dbReference>
<feature type="transmembrane region" description="Helical" evidence="5">
    <location>
        <begin position="432"/>
        <end position="453"/>
    </location>
</feature>
<accession>A0A5B2VVN8</accession>
<gene>
    <name evidence="7" type="ORF">F0L46_03430</name>
</gene>
<comment type="subcellular location">
    <subcellularLocation>
        <location evidence="1">Membrane</location>
        <topology evidence="1">Multi-pass membrane protein</topology>
    </subcellularLocation>
</comment>
<dbReference type="Pfam" id="PF07690">
    <property type="entry name" value="MFS_1"/>
    <property type="match status" value="2"/>
</dbReference>
<feature type="transmembrane region" description="Helical" evidence="5">
    <location>
        <begin position="22"/>
        <end position="46"/>
    </location>
</feature>
<reference evidence="7 8" key="1">
    <citation type="submission" date="2019-09" db="EMBL/GenBank/DDBJ databases">
        <title>Salinarimonas rosea gen. nov., sp. nov., a new member of the a-2 subgroup of the Proteobacteria.</title>
        <authorList>
            <person name="Liu J."/>
        </authorList>
    </citation>
    <scope>NUCLEOTIDE SEQUENCE [LARGE SCALE GENOMIC DNA]</scope>
    <source>
        <strain evidence="7 8">BN140002</strain>
    </source>
</reference>
<reference evidence="7 8" key="2">
    <citation type="submission" date="2019-09" db="EMBL/GenBank/DDBJ databases">
        <authorList>
            <person name="Jin C."/>
        </authorList>
    </citation>
    <scope>NUCLEOTIDE SEQUENCE [LARGE SCALE GENOMIC DNA]</scope>
    <source>
        <strain evidence="7 8">BN140002</strain>
    </source>
</reference>
<feature type="transmembrane region" description="Helical" evidence="5">
    <location>
        <begin position="91"/>
        <end position="113"/>
    </location>
</feature>
<dbReference type="InterPro" id="IPR020846">
    <property type="entry name" value="MFS_dom"/>
</dbReference>
<dbReference type="PANTHER" id="PTHR42718:SF49">
    <property type="entry name" value="EXPORT PROTEIN"/>
    <property type="match status" value="1"/>
</dbReference>
<dbReference type="InterPro" id="IPR001958">
    <property type="entry name" value="Tet-R_TetA/multi-R_MdtG-like"/>
</dbReference>
<dbReference type="InterPro" id="IPR036259">
    <property type="entry name" value="MFS_trans_sf"/>
</dbReference>
<dbReference type="OrthoDB" id="9791756at2"/>
<evidence type="ECO:0000256" key="2">
    <source>
        <dbReference type="ARBA" id="ARBA00022692"/>
    </source>
</evidence>
<dbReference type="PANTHER" id="PTHR42718">
    <property type="entry name" value="MAJOR FACILITATOR SUPERFAMILY MULTIDRUG TRANSPORTER MFSC"/>
    <property type="match status" value="1"/>
</dbReference>
<feature type="domain" description="Major facilitator superfamily (MFS) profile" evidence="6">
    <location>
        <begin position="21"/>
        <end position="458"/>
    </location>
</feature>
<dbReference type="SUPFAM" id="SSF103473">
    <property type="entry name" value="MFS general substrate transporter"/>
    <property type="match status" value="1"/>
</dbReference>
<evidence type="ECO:0000256" key="4">
    <source>
        <dbReference type="ARBA" id="ARBA00023136"/>
    </source>
</evidence>
<feature type="transmembrane region" description="Helical" evidence="5">
    <location>
        <begin position="338"/>
        <end position="360"/>
    </location>
</feature>
<keyword evidence="4 5" id="KW-0472">Membrane</keyword>
<feature type="transmembrane region" description="Helical" evidence="5">
    <location>
        <begin position="147"/>
        <end position="170"/>
    </location>
</feature>
<dbReference type="InterPro" id="IPR011701">
    <property type="entry name" value="MFS"/>
</dbReference>
<dbReference type="Gene3D" id="1.20.1250.20">
    <property type="entry name" value="MFS general substrate transporter like domains"/>
    <property type="match status" value="1"/>
</dbReference>
<evidence type="ECO:0000313" key="7">
    <source>
        <dbReference type="EMBL" id="KAA2242347.1"/>
    </source>
</evidence>
<dbReference type="Gene3D" id="1.20.1720.10">
    <property type="entry name" value="Multidrug resistance protein D"/>
    <property type="match status" value="1"/>
</dbReference>
<dbReference type="AlphaFoldDB" id="A0A5B2VVN8"/>
<keyword evidence="2 5" id="KW-0812">Transmembrane</keyword>
<sequence>MAGTNEAAGEIADAPAGASLPALALGLGAFLTQFDVTAVIVALPAIGRDLGFGTAGYAWVMDAYSLVFTGTLLAAGALADRCGRRRALLAGNLVFLAASLACGLAGNGPWLWLARGAQGFGAAFVVTGAIALVSTVYPGARERARAFGLVGVVSGIAMAAGPSLGGLIAGTLGWRWIFLVNIPLCLLIAAAVPRLVPEARAGGERSIDALGIVLLTLALGALIEALLHLCEHPAWAVGGVAACLAAGALFVVRQRRCRHPVLDPAVFARPAMAAVAGLLVALSVSYWAVLVYLPMFLRAAFGWGDDTVGLALLAATLPMLVLPARGGPLAAAWGFRRFFAGALAVTGAGALVLAAAAGGAGSASLVLAGMVLLGVGAALAHPQLSGAVVALAPPEQAGMASAVTVVMRQGGFALGIALLGATLGPAPSLEAFAWLFGLGAMGAAAGIAAAGCLEPKPAGG</sequence>
<dbReference type="CDD" id="cd17321">
    <property type="entry name" value="MFS_MMR_MDR_like"/>
    <property type="match status" value="1"/>
</dbReference>
<keyword evidence="3 5" id="KW-1133">Transmembrane helix</keyword>
<protein>
    <submittedName>
        <fullName evidence="7">MFS transporter</fullName>
    </submittedName>
</protein>
<dbReference type="RefSeq" id="WP_149815618.1">
    <property type="nucleotide sequence ID" value="NZ_VUOA01000006.1"/>
</dbReference>
<feature type="transmembrane region" description="Helical" evidence="5">
    <location>
        <begin position="307"/>
        <end position="326"/>
    </location>
</feature>
<proteinExistence type="predicted"/>
<feature type="transmembrane region" description="Helical" evidence="5">
    <location>
        <begin position="58"/>
        <end position="79"/>
    </location>
</feature>
<dbReference type="PROSITE" id="PS50850">
    <property type="entry name" value="MFS"/>
    <property type="match status" value="1"/>
</dbReference>
<evidence type="ECO:0000259" key="6">
    <source>
        <dbReference type="PROSITE" id="PS50850"/>
    </source>
</evidence>